<reference evidence="1" key="1">
    <citation type="journal article" date="2020" name="Nature">
        <title>Giant virus diversity and host interactions through global metagenomics.</title>
        <authorList>
            <person name="Schulz F."/>
            <person name="Roux S."/>
            <person name="Paez-Espino D."/>
            <person name="Jungbluth S."/>
            <person name="Walsh D.A."/>
            <person name="Denef V.J."/>
            <person name="McMahon K.D."/>
            <person name="Konstantinidis K.T."/>
            <person name="Eloe-Fadrosh E.A."/>
            <person name="Kyrpides N.C."/>
            <person name="Woyke T."/>
        </authorList>
    </citation>
    <scope>NUCLEOTIDE SEQUENCE</scope>
    <source>
        <strain evidence="1">GVMAG-M-3300023179-152</strain>
    </source>
</reference>
<name>A0A6C0EAM5_9ZZZZ</name>
<dbReference type="AlphaFoldDB" id="A0A6C0EAM5"/>
<dbReference type="EMBL" id="MN739765">
    <property type="protein sequence ID" value="QHT25309.1"/>
    <property type="molecule type" value="Genomic_DNA"/>
</dbReference>
<accession>A0A6C0EAM5</accession>
<organism evidence="1">
    <name type="scientific">viral metagenome</name>
    <dbReference type="NCBI Taxonomy" id="1070528"/>
    <lineage>
        <taxon>unclassified sequences</taxon>
        <taxon>metagenomes</taxon>
        <taxon>organismal metagenomes</taxon>
    </lineage>
</organism>
<proteinExistence type="predicted"/>
<sequence length="439" mass="52772">MNAFYQIIHKQNSESDELYNYNLMECKKDNCMSFYKCVFDYELNAVRNRFVKDLDENGYISYNCFSVTTFKNMLYLLIGVIEEPSIKRKFEYYKSTIHNFFINSDTKNMFIDAFCKAQCLYYRLNRLVRNYKWRKTSFAIQTDIYLNPISENNRNVITILQNGKKYLFTIMDLKSIIETALINSPYFFSEPLPSKNPYNNLPFQKSDLYNIYFFIKKSDYVMSSLFHQYFLCNFHLKKFRLHNEVLIRNSYIDSYIKNSDENVLYKLSLRIFKESKFHRIISIDKDFPKEKLVTIMRPYIRLYLHKEYSLDISYRYKCSRELDIRLSQFVKYNNRFGKTIIIQQNNKKLIISHNDKHIPFKKANYFDSYENTHLEIVDDDNEIYVSDNENDSDSENESANDDEHRNIVTANLPNDLTQDATIFTDFVSDIRRRLAFSSE</sequence>
<evidence type="ECO:0000313" key="1">
    <source>
        <dbReference type="EMBL" id="QHT25309.1"/>
    </source>
</evidence>
<protein>
    <submittedName>
        <fullName evidence="1">Uncharacterized protein</fullName>
    </submittedName>
</protein>